<gene>
    <name evidence="2" type="ORF">RM590_28040</name>
</gene>
<feature type="region of interest" description="Disordered" evidence="1">
    <location>
        <begin position="143"/>
        <end position="168"/>
    </location>
</feature>
<dbReference type="Proteomes" id="UP001183246">
    <property type="component" value="Unassembled WGS sequence"/>
</dbReference>
<protein>
    <submittedName>
        <fullName evidence="2">Uncharacterized protein</fullName>
    </submittedName>
</protein>
<dbReference type="EMBL" id="JAVREL010000020">
    <property type="protein sequence ID" value="MDT0346407.1"/>
    <property type="molecule type" value="Genomic_DNA"/>
</dbReference>
<reference evidence="3" key="1">
    <citation type="submission" date="2023-07" db="EMBL/GenBank/DDBJ databases">
        <title>30 novel species of actinomycetes from the DSMZ collection.</title>
        <authorList>
            <person name="Nouioui I."/>
        </authorList>
    </citation>
    <scope>NUCLEOTIDE SEQUENCE [LARGE SCALE GENOMIC DNA]</scope>
    <source>
        <strain evidence="3">DSM 44938</strain>
    </source>
</reference>
<organism evidence="2 3">
    <name type="scientific">Streptomyces litchfieldiae</name>
    <dbReference type="NCBI Taxonomy" id="3075543"/>
    <lineage>
        <taxon>Bacteria</taxon>
        <taxon>Bacillati</taxon>
        <taxon>Actinomycetota</taxon>
        <taxon>Actinomycetes</taxon>
        <taxon>Kitasatosporales</taxon>
        <taxon>Streptomycetaceae</taxon>
        <taxon>Streptomyces</taxon>
    </lineage>
</organism>
<evidence type="ECO:0000256" key="1">
    <source>
        <dbReference type="SAM" id="MobiDB-lite"/>
    </source>
</evidence>
<proteinExistence type="predicted"/>
<accession>A0ABU2MYG8</accession>
<keyword evidence="3" id="KW-1185">Reference proteome</keyword>
<name>A0ABU2MYG8_9ACTN</name>
<comment type="caution">
    <text evidence="2">The sequence shown here is derived from an EMBL/GenBank/DDBJ whole genome shotgun (WGS) entry which is preliminary data.</text>
</comment>
<evidence type="ECO:0000313" key="2">
    <source>
        <dbReference type="EMBL" id="MDT0346407.1"/>
    </source>
</evidence>
<evidence type="ECO:0000313" key="3">
    <source>
        <dbReference type="Proteomes" id="UP001183246"/>
    </source>
</evidence>
<dbReference type="RefSeq" id="WP_311707533.1">
    <property type="nucleotide sequence ID" value="NZ_JAVREL010000020.1"/>
</dbReference>
<sequence>MLTIDDKPLSDFIGATKVIASRLTENRPESGTQAMRLLTGVTMTAISARETYRETHVASVYAHLHGQAADRVRRAAEAYQWCLERFQDRTNEATSSELVVASQKQPTTLNQLSAQGTVVITRGTDPVQARAILENRTFGGALLDPSVVTPPTSEDADTQTGSGDKDTAGGRIEEWSLGALLGFATGGFLLIARARTDRVTLPKGDFAVTAGERGVCGYAAAGLEAVAIAEQGREAVVDDLENQIAAINKAMGGKRIDVSALLRDAAAGTLA</sequence>